<reference evidence="1 2" key="1">
    <citation type="submission" date="2019-03" db="EMBL/GenBank/DDBJ databases">
        <title>Draft genome sequences of novel Actinobacteria.</title>
        <authorList>
            <person name="Sahin N."/>
            <person name="Ay H."/>
            <person name="Saygin H."/>
        </authorList>
    </citation>
    <scope>NUCLEOTIDE SEQUENCE [LARGE SCALE GENOMIC DNA]</scope>
    <source>
        <strain evidence="1 2">DSM 41900</strain>
    </source>
</reference>
<dbReference type="Proteomes" id="UP000295345">
    <property type="component" value="Unassembled WGS sequence"/>
</dbReference>
<keyword evidence="2" id="KW-1185">Reference proteome</keyword>
<dbReference type="RefSeq" id="WP_132817581.1">
    <property type="nucleotide sequence ID" value="NZ_SMKI01000078.1"/>
</dbReference>
<sequence length="67" mass="6917">MPVIHEEVGRLIAEGESSTTHGAGSAKNAEILLLGLASLLSANPRRNEPIEDSCQGAVQNLACASAF</sequence>
<dbReference type="OrthoDB" id="4323536at2"/>
<proteinExistence type="predicted"/>
<gene>
    <name evidence="1" type="ORF">E1283_09965</name>
</gene>
<dbReference type="AlphaFoldDB" id="A0A4R4TQJ6"/>
<protein>
    <submittedName>
        <fullName evidence="1">Uncharacterized protein</fullName>
    </submittedName>
</protein>
<evidence type="ECO:0000313" key="2">
    <source>
        <dbReference type="Proteomes" id="UP000295345"/>
    </source>
</evidence>
<accession>A0A4R4TQJ6</accession>
<name>A0A4R4TQJ6_9ACTN</name>
<evidence type="ECO:0000313" key="1">
    <source>
        <dbReference type="EMBL" id="TDC76379.1"/>
    </source>
</evidence>
<comment type="caution">
    <text evidence="1">The sequence shown here is derived from an EMBL/GenBank/DDBJ whole genome shotgun (WGS) entry which is preliminary data.</text>
</comment>
<organism evidence="1 2">
    <name type="scientific">Streptomyces hainanensis</name>
    <dbReference type="NCBI Taxonomy" id="402648"/>
    <lineage>
        <taxon>Bacteria</taxon>
        <taxon>Bacillati</taxon>
        <taxon>Actinomycetota</taxon>
        <taxon>Actinomycetes</taxon>
        <taxon>Kitasatosporales</taxon>
        <taxon>Streptomycetaceae</taxon>
        <taxon>Streptomyces</taxon>
    </lineage>
</organism>
<dbReference type="EMBL" id="SMKI01000078">
    <property type="protein sequence ID" value="TDC76379.1"/>
    <property type="molecule type" value="Genomic_DNA"/>
</dbReference>